<organism evidence="2 3">
    <name type="scientific">Ascaris lumbricoides</name>
    <name type="common">Giant roundworm</name>
    <dbReference type="NCBI Taxonomy" id="6252"/>
    <lineage>
        <taxon>Eukaryota</taxon>
        <taxon>Metazoa</taxon>
        <taxon>Ecdysozoa</taxon>
        <taxon>Nematoda</taxon>
        <taxon>Chromadorea</taxon>
        <taxon>Rhabditida</taxon>
        <taxon>Spirurina</taxon>
        <taxon>Ascaridomorpha</taxon>
        <taxon>Ascaridoidea</taxon>
        <taxon>Ascarididae</taxon>
        <taxon>Ascaris</taxon>
    </lineage>
</organism>
<keyword evidence="2" id="KW-1185">Reference proteome</keyword>
<sequence>MHLFIDDTIAAGLETPYLQGDRQLLFYNLYLVLLRPPCTNGALPAQVRFTQSSMRNAFGLRMLYLFFNVPFLFLQRETLLGQLETNRYETELSYDEINMYEETKDADYDTFIEGLSIRRRAAAEQMAPIPSGDMASRLSPMGGGQPIPGSLPLSSKLSSRDLKNAVASPQSHSQLTSPSTMAGRDISVKMNGDSSSIQKTMDQVLSNATAEGTKQRPNDLPLLTRQSSNSEEEGVANTMVATYEEDFSLDDFALNASMSAFYKAPPVVETKRRQENKTSRRAIHSSKELDTPMAYRVPLSESSTSTPNEERKGSSYAGSSDSPLNSSRKKDSEIGPTGITVEDLDAWLGGTPEDTSMTNKNSNGWLHIELFREYSCGKYYDKAPSKQRYPKGGTRSEEDGEDGYHNPLVSRVNADSDSDGNEENIRVANTTTKLHPSSGTLKVEHALSSTTTPSPSLSEKSEKRRKKKTQVGGEERPRRNKKKEKGTSKKKNVRGTDAVASTFLHGNGDQHIDPDMYDAL</sequence>
<feature type="region of interest" description="Disordered" evidence="1">
    <location>
        <begin position="381"/>
        <end position="520"/>
    </location>
</feature>
<dbReference type="AlphaFoldDB" id="A0A0M3I044"/>
<protein>
    <submittedName>
        <fullName evidence="3">PHD-type domain-containing protein</fullName>
    </submittedName>
</protein>
<feature type="compositionally biased region" description="Polar residues" evidence="1">
    <location>
        <begin position="427"/>
        <end position="440"/>
    </location>
</feature>
<feature type="region of interest" description="Disordered" evidence="1">
    <location>
        <begin position="208"/>
        <end position="235"/>
    </location>
</feature>
<accession>A0A0M3I044</accession>
<dbReference type="GO" id="GO:0005634">
    <property type="term" value="C:nucleus"/>
    <property type="evidence" value="ECO:0007669"/>
    <property type="project" value="TreeGrafter"/>
</dbReference>
<evidence type="ECO:0000313" key="2">
    <source>
        <dbReference type="Proteomes" id="UP000036681"/>
    </source>
</evidence>
<feature type="compositionally biased region" description="Polar residues" evidence="1">
    <location>
        <begin position="167"/>
        <end position="180"/>
    </location>
</feature>
<feature type="compositionally biased region" description="Polar residues" evidence="1">
    <location>
        <begin position="316"/>
        <end position="326"/>
    </location>
</feature>
<feature type="region of interest" description="Disordered" evidence="1">
    <location>
        <begin position="130"/>
        <end position="184"/>
    </location>
</feature>
<dbReference type="GO" id="GO:0005525">
    <property type="term" value="F:GTP binding"/>
    <property type="evidence" value="ECO:0007669"/>
    <property type="project" value="InterPro"/>
</dbReference>
<name>A0A0M3I044_ASCLU</name>
<feature type="region of interest" description="Disordered" evidence="1">
    <location>
        <begin position="268"/>
        <end position="338"/>
    </location>
</feature>
<proteinExistence type="predicted"/>
<feature type="compositionally biased region" description="Basic and acidic residues" evidence="1">
    <location>
        <begin position="269"/>
        <end position="278"/>
    </location>
</feature>
<feature type="compositionally biased region" description="Basic residues" evidence="1">
    <location>
        <begin position="478"/>
        <end position="493"/>
    </location>
</feature>
<evidence type="ECO:0000256" key="1">
    <source>
        <dbReference type="SAM" id="MobiDB-lite"/>
    </source>
</evidence>
<dbReference type="PANTHER" id="PTHR14932">
    <property type="entry name" value="RAS GTPASE-RELATED"/>
    <property type="match status" value="1"/>
</dbReference>
<dbReference type="Proteomes" id="UP000036681">
    <property type="component" value="Unplaced"/>
</dbReference>
<dbReference type="InterPro" id="IPR040385">
    <property type="entry name" value="RABL6"/>
</dbReference>
<dbReference type="GO" id="GO:0005829">
    <property type="term" value="C:cytosol"/>
    <property type="evidence" value="ECO:0007669"/>
    <property type="project" value="TreeGrafter"/>
</dbReference>
<reference evidence="3" key="1">
    <citation type="submission" date="2017-02" db="UniProtKB">
        <authorList>
            <consortium name="WormBaseParasite"/>
        </authorList>
    </citation>
    <scope>IDENTIFICATION</scope>
</reference>
<dbReference type="WBParaSite" id="ALUE_0000943301-mRNA-1">
    <property type="protein sequence ID" value="ALUE_0000943301-mRNA-1"/>
    <property type="gene ID" value="ALUE_0000943301"/>
</dbReference>
<evidence type="ECO:0000313" key="3">
    <source>
        <dbReference type="WBParaSite" id="ALUE_0000943301-mRNA-1"/>
    </source>
</evidence>
<feature type="compositionally biased region" description="Low complexity" evidence="1">
    <location>
        <begin position="447"/>
        <end position="458"/>
    </location>
</feature>
<dbReference type="PANTHER" id="PTHR14932:SF1">
    <property type="entry name" value="RAB-LIKE PROTEIN 6"/>
    <property type="match status" value="1"/>
</dbReference>